<evidence type="ECO:0000313" key="2">
    <source>
        <dbReference type="Proteomes" id="UP000823775"/>
    </source>
</evidence>
<dbReference type="Proteomes" id="UP000823775">
    <property type="component" value="Unassembled WGS sequence"/>
</dbReference>
<evidence type="ECO:0000313" key="1">
    <source>
        <dbReference type="EMBL" id="MCD9637968.1"/>
    </source>
</evidence>
<accession>A0ABS8UT55</accession>
<proteinExistence type="predicted"/>
<keyword evidence="2" id="KW-1185">Reference proteome</keyword>
<reference evidence="1 2" key="1">
    <citation type="journal article" date="2021" name="BMC Genomics">
        <title>Datura genome reveals duplications of psychoactive alkaloid biosynthetic genes and high mutation rate following tissue culture.</title>
        <authorList>
            <person name="Rajewski A."/>
            <person name="Carter-House D."/>
            <person name="Stajich J."/>
            <person name="Litt A."/>
        </authorList>
    </citation>
    <scope>NUCLEOTIDE SEQUENCE [LARGE SCALE GENOMIC DNA]</scope>
    <source>
        <strain evidence="1">AR-01</strain>
    </source>
</reference>
<comment type="caution">
    <text evidence="1">The sequence shown here is derived from an EMBL/GenBank/DDBJ whole genome shotgun (WGS) entry which is preliminary data.</text>
</comment>
<protein>
    <submittedName>
        <fullName evidence="1">Uncharacterized protein</fullName>
    </submittedName>
</protein>
<name>A0ABS8UT55_DATST</name>
<sequence length="94" mass="10223">MSPEIMEVFRRLCDGGLVSPELMEGTVLMVGAERSGMRGSEGHPVKRVRGVGSSPELMGFLPGTREGVIFRQGGRREEDPDVVVLLVFMTGGCW</sequence>
<organism evidence="1 2">
    <name type="scientific">Datura stramonium</name>
    <name type="common">Jimsonweed</name>
    <name type="synonym">Common thornapple</name>
    <dbReference type="NCBI Taxonomy" id="4076"/>
    <lineage>
        <taxon>Eukaryota</taxon>
        <taxon>Viridiplantae</taxon>
        <taxon>Streptophyta</taxon>
        <taxon>Embryophyta</taxon>
        <taxon>Tracheophyta</taxon>
        <taxon>Spermatophyta</taxon>
        <taxon>Magnoliopsida</taxon>
        <taxon>eudicotyledons</taxon>
        <taxon>Gunneridae</taxon>
        <taxon>Pentapetalae</taxon>
        <taxon>asterids</taxon>
        <taxon>lamiids</taxon>
        <taxon>Solanales</taxon>
        <taxon>Solanaceae</taxon>
        <taxon>Solanoideae</taxon>
        <taxon>Datureae</taxon>
        <taxon>Datura</taxon>
    </lineage>
</organism>
<dbReference type="EMBL" id="JACEIK010002590">
    <property type="protein sequence ID" value="MCD9637968.1"/>
    <property type="molecule type" value="Genomic_DNA"/>
</dbReference>
<gene>
    <name evidence="1" type="ORF">HAX54_021572</name>
</gene>